<comment type="caution">
    <text evidence="2">The sequence shown here is derived from an EMBL/GenBank/DDBJ whole genome shotgun (WGS) entry which is preliminary data.</text>
</comment>
<dbReference type="RefSeq" id="XP_060435662.1">
    <property type="nucleotide sequence ID" value="XM_060573631.1"/>
</dbReference>
<gene>
    <name evidence="2" type="ORF">BDP55DRAFT_645284</name>
</gene>
<keyword evidence="3" id="KW-1185">Reference proteome</keyword>
<evidence type="ECO:0000256" key="1">
    <source>
        <dbReference type="SAM" id="MobiDB-lite"/>
    </source>
</evidence>
<evidence type="ECO:0000313" key="2">
    <source>
        <dbReference type="EMBL" id="KAK1699905.1"/>
    </source>
</evidence>
<dbReference type="AlphaFoldDB" id="A0AAJ0AYN1"/>
<dbReference type="EMBL" id="JAHMHR010000003">
    <property type="protein sequence ID" value="KAK1699905.1"/>
    <property type="molecule type" value="Genomic_DNA"/>
</dbReference>
<name>A0AAJ0AYN1_9PEZI</name>
<reference evidence="2" key="1">
    <citation type="submission" date="2021-06" db="EMBL/GenBank/DDBJ databases">
        <title>Comparative genomics, transcriptomics and evolutionary studies reveal genomic signatures of adaptation to plant cell wall in hemibiotrophic fungi.</title>
        <authorList>
            <consortium name="DOE Joint Genome Institute"/>
            <person name="Baroncelli R."/>
            <person name="Diaz J.F."/>
            <person name="Benocci T."/>
            <person name="Peng M."/>
            <person name="Battaglia E."/>
            <person name="Haridas S."/>
            <person name="Andreopoulos W."/>
            <person name="Labutti K."/>
            <person name="Pangilinan J."/>
            <person name="Floch G.L."/>
            <person name="Makela M.R."/>
            <person name="Henrissat B."/>
            <person name="Grigoriev I.V."/>
            <person name="Crouch J.A."/>
            <person name="De Vries R.P."/>
            <person name="Sukno S.A."/>
            <person name="Thon M.R."/>
        </authorList>
    </citation>
    <scope>NUCLEOTIDE SEQUENCE</scope>
    <source>
        <strain evidence="2">CBS 193.32</strain>
    </source>
</reference>
<evidence type="ECO:0000313" key="3">
    <source>
        <dbReference type="Proteomes" id="UP001224890"/>
    </source>
</evidence>
<proteinExistence type="predicted"/>
<feature type="region of interest" description="Disordered" evidence="1">
    <location>
        <begin position="1"/>
        <end position="34"/>
    </location>
</feature>
<dbReference type="Proteomes" id="UP001224890">
    <property type="component" value="Unassembled WGS sequence"/>
</dbReference>
<dbReference type="GeneID" id="85458157"/>
<accession>A0AAJ0AYN1</accession>
<feature type="compositionally biased region" description="Polar residues" evidence="1">
    <location>
        <begin position="7"/>
        <end position="27"/>
    </location>
</feature>
<protein>
    <submittedName>
        <fullName evidence="2">Uncharacterized protein</fullName>
    </submittedName>
</protein>
<sequence length="89" mass="9615">MGIFSRISRSSTSPQNGSAPKSFTRATPESGPVRAFYNEDDRTVFDVGYKDVSPAPRGPQNGARHANLNFSLATYHPAATPVNCSTVKR</sequence>
<organism evidence="2 3">
    <name type="scientific">Colletotrichum godetiae</name>
    <dbReference type="NCBI Taxonomy" id="1209918"/>
    <lineage>
        <taxon>Eukaryota</taxon>
        <taxon>Fungi</taxon>
        <taxon>Dikarya</taxon>
        <taxon>Ascomycota</taxon>
        <taxon>Pezizomycotina</taxon>
        <taxon>Sordariomycetes</taxon>
        <taxon>Hypocreomycetidae</taxon>
        <taxon>Glomerellales</taxon>
        <taxon>Glomerellaceae</taxon>
        <taxon>Colletotrichum</taxon>
        <taxon>Colletotrichum acutatum species complex</taxon>
    </lineage>
</organism>